<sequence length="137" mass="15351">MAAEDELLTRLVALNQERAAEEARGLVRWLRPDYQIPKLGHKVARPDGVQQEADLAIVPSSDKPKWPTSDTEQINILVDLLRKAPAPVPTESLSATFDGRNTPKRRDRIETLLQTLTTIGLARSGQLDGQTRYFIPR</sequence>
<accession>A0ABX7C310</accession>
<name>A0ABX7C310_9HYPH</name>
<organism evidence="1 2">
    <name type="scientific">Devosia oryziradicis</name>
    <dbReference type="NCBI Taxonomy" id="2801335"/>
    <lineage>
        <taxon>Bacteria</taxon>
        <taxon>Pseudomonadati</taxon>
        <taxon>Pseudomonadota</taxon>
        <taxon>Alphaproteobacteria</taxon>
        <taxon>Hyphomicrobiales</taxon>
        <taxon>Devosiaceae</taxon>
        <taxon>Devosia</taxon>
    </lineage>
</organism>
<protein>
    <submittedName>
        <fullName evidence="1">Uncharacterized protein</fullName>
    </submittedName>
</protein>
<reference evidence="1 2" key="1">
    <citation type="submission" date="2021-01" db="EMBL/GenBank/DDBJ databases">
        <title>Genome seq and assembly of Devosia sp. G19.</title>
        <authorList>
            <person name="Chhetri G."/>
        </authorList>
    </citation>
    <scope>NUCLEOTIDE SEQUENCE [LARGE SCALE GENOMIC DNA]</scope>
    <source>
        <strain evidence="1 2">G19</strain>
    </source>
</reference>
<evidence type="ECO:0000313" key="2">
    <source>
        <dbReference type="Proteomes" id="UP000595460"/>
    </source>
</evidence>
<keyword evidence="2" id="KW-1185">Reference proteome</keyword>
<dbReference type="EMBL" id="CP068047">
    <property type="protein sequence ID" value="QQR37634.1"/>
    <property type="molecule type" value="Genomic_DNA"/>
</dbReference>
<evidence type="ECO:0000313" key="1">
    <source>
        <dbReference type="EMBL" id="QQR37634.1"/>
    </source>
</evidence>
<gene>
    <name evidence="1" type="ORF">JI749_08535</name>
</gene>
<dbReference type="RefSeq" id="WP_201662228.1">
    <property type="nucleotide sequence ID" value="NZ_CP068047.1"/>
</dbReference>
<dbReference type="Proteomes" id="UP000595460">
    <property type="component" value="Chromosome"/>
</dbReference>
<proteinExistence type="predicted"/>